<dbReference type="InterPro" id="IPR001110">
    <property type="entry name" value="UPF0012_CS"/>
</dbReference>
<dbReference type="PANTHER" id="PTHR23088">
    <property type="entry name" value="NITRILASE-RELATED"/>
    <property type="match status" value="1"/>
</dbReference>
<organism evidence="3 4">
    <name type="scientific">Streptomyces dysideae</name>
    <dbReference type="NCBI Taxonomy" id="909626"/>
    <lineage>
        <taxon>Bacteria</taxon>
        <taxon>Bacillati</taxon>
        <taxon>Actinomycetota</taxon>
        <taxon>Actinomycetes</taxon>
        <taxon>Kitasatosporales</taxon>
        <taxon>Streptomycetaceae</taxon>
        <taxon>Streptomyces</taxon>
    </lineage>
</organism>
<dbReference type="Pfam" id="PF00795">
    <property type="entry name" value="CN_hydrolase"/>
    <property type="match status" value="1"/>
</dbReference>
<protein>
    <submittedName>
        <fullName evidence="3">Carbon-nitrogen hydrolase</fullName>
    </submittedName>
</protein>
<evidence type="ECO:0000313" key="4">
    <source>
        <dbReference type="Proteomes" id="UP000053260"/>
    </source>
</evidence>
<dbReference type="RefSeq" id="WP_067025744.1">
    <property type="nucleotide sequence ID" value="NZ_KQ949090.1"/>
</dbReference>
<dbReference type="OrthoDB" id="4008466at2"/>
<dbReference type="Proteomes" id="UP000053260">
    <property type="component" value="Unassembled WGS sequence"/>
</dbReference>
<name>A0A124IEK9_9ACTN</name>
<dbReference type="GO" id="GO:0016787">
    <property type="term" value="F:hydrolase activity"/>
    <property type="evidence" value="ECO:0007669"/>
    <property type="project" value="UniProtKB-KW"/>
</dbReference>
<proteinExistence type="inferred from homology"/>
<dbReference type="InterPro" id="IPR003010">
    <property type="entry name" value="C-N_Hydrolase"/>
</dbReference>
<dbReference type="InterPro" id="IPR036526">
    <property type="entry name" value="C-N_Hydrolase_sf"/>
</dbReference>
<accession>A0A124IEK9</accession>
<dbReference type="PROSITE" id="PS50263">
    <property type="entry name" value="CN_HYDROLASE"/>
    <property type="match status" value="1"/>
</dbReference>
<gene>
    <name evidence="3" type="ORF">AQJ91_24460</name>
</gene>
<reference evidence="3 4" key="1">
    <citation type="submission" date="2015-10" db="EMBL/GenBank/DDBJ databases">
        <title>Draft genome sequence of Streptomyces sp. RV15, isolated from a marine sponge.</title>
        <authorList>
            <person name="Ruckert C."/>
            <person name="Abdelmohsen U.R."/>
            <person name="Winkler A."/>
            <person name="Hentschel U."/>
            <person name="Kalinowski J."/>
            <person name="Kampfer P."/>
            <person name="Glaeser S."/>
        </authorList>
    </citation>
    <scope>NUCLEOTIDE SEQUENCE [LARGE SCALE GENOMIC DNA]</scope>
    <source>
        <strain evidence="3 4">RV15</strain>
    </source>
</reference>
<dbReference type="PANTHER" id="PTHR23088:SF27">
    <property type="entry name" value="DEAMINATED GLUTATHIONE AMIDASE"/>
    <property type="match status" value="1"/>
</dbReference>
<sequence>MRTALLQSSGRPGCTAENLKVLDEAAGRAAAAGAGLLAAPEMFLTGYAIGDDIARHAEPADGDSADAIAEIAGRHGLAIAYGYPERADGAVFNSAQLISADGTRLANYRKTHLFGCFERDHFTPGERAVVQADLDGLTVGLLICYDVEFPENVRAHALAGTDLLLVPTAQMHPFQFVAESMIPVRAFENQMYVAYVNRVGQEGELEFVGLSALAGPDGVARARAGRGEELVVADVDPAFLAASREANPYLKDRRPGLYGAVVRSPDSP</sequence>
<dbReference type="STRING" id="909626.AQJ91_24460"/>
<evidence type="ECO:0000313" key="3">
    <source>
        <dbReference type="EMBL" id="KUO18620.1"/>
    </source>
</evidence>
<keyword evidence="3" id="KW-0378">Hydrolase</keyword>
<keyword evidence="4" id="KW-1185">Reference proteome</keyword>
<comment type="similarity">
    <text evidence="1">Belongs to the carbon-nitrogen hydrolase superfamily. NIT1/NIT2 family.</text>
</comment>
<dbReference type="InterPro" id="IPR044083">
    <property type="entry name" value="RamA-like"/>
</dbReference>
<evidence type="ECO:0000259" key="2">
    <source>
        <dbReference type="PROSITE" id="PS50263"/>
    </source>
</evidence>
<comment type="caution">
    <text evidence="3">The sequence shown here is derived from an EMBL/GenBank/DDBJ whole genome shotgun (WGS) entry which is preliminary data.</text>
</comment>
<feature type="domain" description="CN hydrolase" evidence="2">
    <location>
        <begin position="1"/>
        <end position="237"/>
    </location>
</feature>
<dbReference type="EMBL" id="LMXB01000062">
    <property type="protein sequence ID" value="KUO18620.1"/>
    <property type="molecule type" value="Genomic_DNA"/>
</dbReference>
<evidence type="ECO:0000256" key="1">
    <source>
        <dbReference type="ARBA" id="ARBA00010613"/>
    </source>
</evidence>
<dbReference type="AlphaFoldDB" id="A0A124IEK9"/>
<dbReference type="SUPFAM" id="SSF56317">
    <property type="entry name" value="Carbon-nitrogen hydrolase"/>
    <property type="match status" value="1"/>
</dbReference>
<dbReference type="Gene3D" id="3.60.110.10">
    <property type="entry name" value="Carbon-nitrogen hydrolase"/>
    <property type="match status" value="1"/>
</dbReference>
<dbReference type="CDD" id="cd07576">
    <property type="entry name" value="R-amidase_like"/>
    <property type="match status" value="1"/>
</dbReference>
<dbReference type="PROSITE" id="PS01227">
    <property type="entry name" value="UPF0012"/>
    <property type="match status" value="1"/>
</dbReference>